<organism evidence="2 3">
    <name type="scientific">Engystomops pustulosus</name>
    <name type="common">Tungara frog</name>
    <name type="synonym">Physalaemus pustulosus</name>
    <dbReference type="NCBI Taxonomy" id="76066"/>
    <lineage>
        <taxon>Eukaryota</taxon>
        <taxon>Metazoa</taxon>
        <taxon>Chordata</taxon>
        <taxon>Craniata</taxon>
        <taxon>Vertebrata</taxon>
        <taxon>Euteleostomi</taxon>
        <taxon>Amphibia</taxon>
        <taxon>Batrachia</taxon>
        <taxon>Anura</taxon>
        <taxon>Neobatrachia</taxon>
        <taxon>Hyloidea</taxon>
        <taxon>Leptodactylidae</taxon>
        <taxon>Leiuperinae</taxon>
        <taxon>Engystomops</taxon>
    </lineage>
</organism>
<gene>
    <name evidence="2" type="ORF">GDO81_013377</name>
</gene>
<comment type="caution">
    <text evidence="2">The sequence shown here is derived from an EMBL/GenBank/DDBJ whole genome shotgun (WGS) entry which is preliminary data.</text>
</comment>
<keyword evidence="1" id="KW-1133">Transmembrane helix</keyword>
<keyword evidence="3" id="KW-1185">Reference proteome</keyword>
<evidence type="ECO:0000313" key="3">
    <source>
        <dbReference type="Proteomes" id="UP000824782"/>
    </source>
</evidence>
<protein>
    <submittedName>
        <fullName evidence="2">Uncharacterized protein</fullName>
    </submittedName>
</protein>
<sequence length="113" mass="12235">MQEPQRICIQQAFSSIHKSPGTELWFVVFFSFVAVGSCFAVGAVEGGDSPNLPAVESGCSKCHRIPAIPPLLKALPLFHLWWQTGQKGNSSGRICRSHAGYPTMVVRSASFEG</sequence>
<evidence type="ECO:0000256" key="1">
    <source>
        <dbReference type="SAM" id="Phobius"/>
    </source>
</evidence>
<keyword evidence="1" id="KW-0472">Membrane</keyword>
<evidence type="ECO:0000313" key="2">
    <source>
        <dbReference type="EMBL" id="KAG8566804.1"/>
    </source>
</evidence>
<dbReference type="AlphaFoldDB" id="A0AAV7B2K8"/>
<proteinExistence type="predicted"/>
<keyword evidence="1" id="KW-0812">Transmembrane</keyword>
<feature type="transmembrane region" description="Helical" evidence="1">
    <location>
        <begin position="24"/>
        <end position="44"/>
    </location>
</feature>
<accession>A0AAV7B2K8</accession>
<dbReference type="EMBL" id="WNYA01000006">
    <property type="protein sequence ID" value="KAG8566804.1"/>
    <property type="molecule type" value="Genomic_DNA"/>
</dbReference>
<reference evidence="2" key="1">
    <citation type="thesis" date="2020" institute="ProQuest LLC" country="789 East Eisenhower Parkway, Ann Arbor, MI, USA">
        <title>Comparative Genomics and Chromosome Evolution.</title>
        <authorList>
            <person name="Mudd A.B."/>
        </authorList>
    </citation>
    <scope>NUCLEOTIDE SEQUENCE</scope>
    <source>
        <strain evidence="2">237g6f4</strain>
        <tissue evidence="2">Blood</tissue>
    </source>
</reference>
<dbReference type="Proteomes" id="UP000824782">
    <property type="component" value="Unassembled WGS sequence"/>
</dbReference>
<name>A0AAV7B2K8_ENGPU</name>